<comment type="subcellular location">
    <subcellularLocation>
        <location evidence="1">Nucleus</location>
    </subcellularLocation>
</comment>
<keyword evidence="4" id="KW-0238">DNA-binding</keyword>
<dbReference type="PANTHER" id="PTHR45614">
    <property type="entry name" value="MYB PROTEIN-RELATED"/>
    <property type="match status" value="1"/>
</dbReference>
<dbReference type="InterPro" id="IPR017930">
    <property type="entry name" value="Myb_dom"/>
</dbReference>
<feature type="compositionally biased region" description="Pro residues" evidence="7">
    <location>
        <begin position="92"/>
        <end position="106"/>
    </location>
</feature>
<feature type="domain" description="HTH myb-type" evidence="9">
    <location>
        <begin position="236"/>
        <end position="288"/>
    </location>
</feature>
<evidence type="ECO:0000259" key="9">
    <source>
        <dbReference type="PROSITE" id="PS51294"/>
    </source>
</evidence>
<keyword evidence="2" id="KW-0677">Repeat</keyword>
<evidence type="ECO:0000256" key="2">
    <source>
        <dbReference type="ARBA" id="ARBA00022737"/>
    </source>
</evidence>
<dbReference type="PROSITE" id="PS51294">
    <property type="entry name" value="HTH_MYB"/>
    <property type="match status" value="3"/>
</dbReference>
<evidence type="ECO:0000256" key="7">
    <source>
        <dbReference type="SAM" id="MobiDB-lite"/>
    </source>
</evidence>
<evidence type="ECO:0000256" key="4">
    <source>
        <dbReference type="ARBA" id="ARBA00023125"/>
    </source>
</evidence>
<accession>A0A6U4HUA2</accession>
<evidence type="ECO:0000259" key="8">
    <source>
        <dbReference type="PROSITE" id="PS50090"/>
    </source>
</evidence>
<feature type="compositionally biased region" description="Polar residues" evidence="7">
    <location>
        <begin position="174"/>
        <end position="188"/>
    </location>
</feature>
<feature type="region of interest" description="Disordered" evidence="7">
    <location>
        <begin position="224"/>
        <end position="247"/>
    </location>
</feature>
<dbReference type="InterPro" id="IPR001005">
    <property type="entry name" value="SANT/Myb"/>
</dbReference>
<feature type="compositionally biased region" description="Polar residues" evidence="7">
    <location>
        <begin position="558"/>
        <end position="567"/>
    </location>
</feature>
<feature type="region of interest" description="Disordered" evidence="7">
    <location>
        <begin position="433"/>
        <end position="477"/>
    </location>
</feature>
<feature type="region of interest" description="Disordered" evidence="7">
    <location>
        <begin position="76"/>
        <end position="127"/>
    </location>
</feature>
<feature type="compositionally biased region" description="Basic and acidic residues" evidence="7">
    <location>
        <begin position="446"/>
        <end position="459"/>
    </location>
</feature>
<feature type="region of interest" description="Disordered" evidence="7">
    <location>
        <begin position="555"/>
        <end position="646"/>
    </location>
</feature>
<dbReference type="GO" id="GO:0000278">
    <property type="term" value="P:mitotic cell cycle"/>
    <property type="evidence" value="ECO:0007669"/>
    <property type="project" value="TreeGrafter"/>
</dbReference>
<dbReference type="GO" id="GO:0005634">
    <property type="term" value="C:nucleus"/>
    <property type="evidence" value="ECO:0007669"/>
    <property type="project" value="UniProtKB-SubCell"/>
</dbReference>
<proteinExistence type="predicted"/>
<feature type="compositionally biased region" description="Gly residues" evidence="7">
    <location>
        <begin position="76"/>
        <end position="85"/>
    </location>
</feature>
<dbReference type="Pfam" id="PF00249">
    <property type="entry name" value="Myb_DNA-binding"/>
    <property type="match status" value="3"/>
</dbReference>
<feature type="compositionally biased region" description="Basic residues" evidence="7">
    <location>
        <begin position="636"/>
        <end position="646"/>
    </location>
</feature>
<evidence type="ECO:0000256" key="1">
    <source>
        <dbReference type="ARBA" id="ARBA00004123"/>
    </source>
</evidence>
<keyword evidence="3" id="KW-0805">Transcription regulation</keyword>
<dbReference type="EMBL" id="HBGJ01030760">
    <property type="protein sequence ID" value="CAD9261046.1"/>
    <property type="molecule type" value="Transcribed_RNA"/>
</dbReference>
<feature type="region of interest" description="Disordered" evidence="7">
    <location>
        <begin position="146"/>
        <end position="188"/>
    </location>
</feature>
<gene>
    <name evidence="10" type="ORF">PPAR1163_LOCUS19426</name>
</gene>
<evidence type="ECO:0000256" key="3">
    <source>
        <dbReference type="ARBA" id="ARBA00023015"/>
    </source>
</evidence>
<dbReference type="CDD" id="cd00167">
    <property type="entry name" value="SANT"/>
    <property type="match status" value="3"/>
</dbReference>
<dbReference type="InterPro" id="IPR009057">
    <property type="entry name" value="Homeodomain-like_sf"/>
</dbReference>
<keyword evidence="6" id="KW-0539">Nucleus</keyword>
<reference evidence="10" key="1">
    <citation type="submission" date="2021-01" db="EMBL/GenBank/DDBJ databases">
        <authorList>
            <person name="Corre E."/>
            <person name="Pelletier E."/>
            <person name="Niang G."/>
            <person name="Scheremetjew M."/>
            <person name="Finn R."/>
            <person name="Kale V."/>
            <person name="Holt S."/>
            <person name="Cochrane G."/>
            <person name="Meng A."/>
            <person name="Brown T."/>
            <person name="Cohen L."/>
        </authorList>
    </citation>
    <scope>NUCLEOTIDE SEQUENCE</scope>
    <source>
        <strain evidence="10">CCMP2877</strain>
    </source>
</reference>
<feature type="compositionally biased region" description="Polar residues" evidence="7">
    <location>
        <begin position="464"/>
        <end position="475"/>
    </location>
</feature>
<feature type="domain" description="HTH myb-type" evidence="9">
    <location>
        <begin position="289"/>
        <end position="346"/>
    </location>
</feature>
<dbReference type="Gene3D" id="1.10.10.60">
    <property type="entry name" value="Homeodomain-like"/>
    <property type="match status" value="3"/>
</dbReference>
<evidence type="ECO:0000313" key="10">
    <source>
        <dbReference type="EMBL" id="CAD9261046.1"/>
    </source>
</evidence>
<dbReference type="GO" id="GO:0045944">
    <property type="term" value="P:positive regulation of transcription by RNA polymerase II"/>
    <property type="evidence" value="ECO:0007669"/>
    <property type="project" value="TreeGrafter"/>
</dbReference>
<dbReference type="PROSITE" id="PS50090">
    <property type="entry name" value="MYB_LIKE"/>
    <property type="match status" value="3"/>
</dbReference>
<dbReference type="FunFam" id="1.10.10.60:FF:000016">
    <property type="entry name" value="Transcriptional activator Myb isoform A"/>
    <property type="match status" value="1"/>
</dbReference>
<evidence type="ECO:0000256" key="5">
    <source>
        <dbReference type="ARBA" id="ARBA00023163"/>
    </source>
</evidence>
<evidence type="ECO:0000256" key="6">
    <source>
        <dbReference type="ARBA" id="ARBA00023242"/>
    </source>
</evidence>
<feature type="domain" description="HTH myb-type" evidence="9">
    <location>
        <begin position="348"/>
        <end position="397"/>
    </location>
</feature>
<dbReference type="InterPro" id="IPR050560">
    <property type="entry name" value="MYB_TF"/>
</dbReference>
<feature type="domain" description="Myb-like" evidence="8">
    <location>
        <begin position="289"/>
        <end position="342"/>
    </location>
</feature>
<dbReference type="SMART" id="SM00717">
    <property type="entry name" value="SANT"/>
    <property type="match status" value="3"/>
</dbReference>
<dbReference type="AlphaFoldDB" id="A0A6U4HUA2"/>
<dbReference type="SUPFAM" id="SSF46689">
    <property type="entry name" value="Homeodomain-like"/>
    <property type="match status" value="2"/>
</dbReference>
<feature type="domain" description="Myb-like" evidence="8">
    <location>
        <begin position="343"/>
        <end position="393"/>
    </location>
</feature>
<dbReference type="GO" id="GO:0000981">
    <property type="term" value="F:DNA-binding transcription factor activity, RNA polymerase II-specific"/>
    <property type="evidence" value="ECO:0007669"/>
    <property type="project" value="TreeGrafter"/>
</dbReference>
<feature type="compositionally biased region" description="Low complexity" evidence="7">
    <location>
        <begin position="623"/>
        <end position="635"/>
    </location>
</feature>
<sequence>MEIAPQMPSGSKRMSLVQGDDPANHKRFDSRVSPATARAYGITHRINLSNFQQQQQQHAAVAASRSSKQKAFLKVLGGGSQGGSLPGSLHPSPSPGSQPSMSPPGSHPSVSPQQLLHPSTGFPMLDEHMQTMGPLTALGASPNPLVGSPNLLGTSPNPLEPFNAAMRNSRRPSHSTSSNDGSASGTTSVGADAVFQLQPGDPQRPAGMNDTQWQKRILQLRSQLANTKKGVRLKPRKPSQGGKWSKEEDARLKGIVQEHGAKNWKKIAELLGHTRSDVQCLHRWNKVLKPGLHKGPWQAAEDEVVRDMVIRHGVGKVKWSDIAALLPGRIGKQCRERWFNHLDPSISKAPWTEEEDTIIFEAQQIFGNRWCEIAKLLPGRTENMVKNRWNSSARKKWFADRKAEGGNLAKMLATRSDANLTGLPPDLAAAVKAARQTATNGGSQGDQKKSGETRIKPDVVEDGNSPTETSRSLPGSETAAAAALPLQQPGMHAGRSPLQRHESLSSLPKYLVPPPISIGTTEASPSLAPLSTRSITEDELEVFRQAIDTVLSPMDYQQGGQASSTPFVSPDTPLEHAQKGTLGSGVLQTAAAWGRPRRPRAAPPRRRRRRRRRRSSRSRRTPPRWCTPWPRASRAAPRRRTASPST</sequence>
<organism evidence="10">
    <name type="scientific">Phaeomonas parva</name>
    <dbReference type="NCBI Taxonomy" id="124430"/>
    <lineage>
        <taxon>Eukaryota</taxon>
        <taxon>Sar</taxon>
        <taxon>Stramenopiles</taxon>
        <taxon>Ochrophyta</taxon>
        <taxon>Pinguiophyceae</taxon>
        <taxon>Pinguiochrysidales</taxon>
        <taxon>Pinguiochrysidaceae</taxon>
        <taxon>Phaeomonas</taxon>
    </lineage>
</organism>
<dbReference type="GO" id="GO:0000978">
    <property type="term" value="F:RNA polymerase II cis-regulatory region sequence-specific DNA binding"/>
    <property type="evidence" value="ECO:0007669"/>
    <property type="project" value="TreeGrafter"/>
</dbReference>
<keyword evidence="5" id="KW-0804">Transcription</keyword>
<feature type="domain" description="Myb-like" evidence="8">
    <location>
        <begin position="236"/>
        <end position="288"/>
    </location>
</feature>
<feature type="region of interest" description="Disordered" evidence="7">
    <location>
        <begin position="1"/>
        <end position="32"/>
    </location>
</feature>
<dbReference type="PANTHER" id="PTHR45614:SF25">
    <property type="entry name" value="MYB PROTEIN"/>
    <property type="match status" value="1"/>
</dbReference>
<name>A0A6U4HUA2_9STRA</name>
<dbReference type="FunFam" id="1.10.10.60:FF:000010">
    <property type="entry name" value="Transcriptional activator Myb isoform A"/>
    <property type="match status" value="1"/>
</dbReference>
<protein>
    <submittedName>
        <fullName evidence="10">Uncharacterized protein</fullName>
    </submittedName>
</protein>
<feature type="compositionally biased region" description="Basic residues" evidence="7">
    <location>
        <begin position="595"/>
        <end position="622"/>
    </location>
</feature>